<gene>
    <name evidence="1" type="ORF">FSB75_11635</name>
</gene>
<dbReference type="OrthoDB" id="680849at2"/>
<dbReference type="EMBL" id="CP042433">
    <property type="protein sequence ID" value="QEC56518.1"/>
    <property type="molecule type" value="Genomic_DNA"/>
</dbReference>
<organism evidence="1 2">
    <name type="scientific">Flavisolibacter ginsenosidimutans</name>
    <dbReference type="NCBI Taxonomy" id="661481"/>
    <lineage>
        <taxon>Bacteria</taxon>
        <taxon>Pseudomonadati</taxon>
        <taxon>Bacteroidota</taxon>
        <taxon>Chitinophagia</taxon>
        <taxon>Chitinophagales</taxon>
        <taxon>Chitinophagaceae</taxon>
        <taxon>Flavisolibacter</taxon>
    </lineage>
</organism>
<accession>A0A5B8UIW3</accession>
<keyword evidence="2" id="KW-1185">Reference proteome</keyword>
<name>A0A5B8UIW3_9BACT</name>
<reference evidence="1 2" key="1">
    <citation type="journal article" date="2015" name="Int. J. Syst. Evol. Microbiol.">
        <title>Flavisolibacter ginsenosidimutans sp. nov., with ginsenoside-converting activity isolated from soil used for cultivating ginseng.</title>
        <authorList>
            <person name="Zhao Y."/>
            <person name="Liu Q."/>
            <person name="Kang M.S."/>
            <person name="Jin F."/>
            <person name="Yu H."/>
            <person name="Im W.T."/>
        </authorList>
    </citation>
    <scope>NUCLEOTIDE SEQUENCE [LARGE SCALE GENOMIC DNA]</scope>
    <source>
        <strain evidence="1 2">Gsoil 636</strain>
    </source>
</reference>
<evidence type="ECO:0000313" key="1">
    <source>
        <dbReference type="EMBL" id="QEC56518.1"/>
    </source>
</evidence>
<dbReference type="KEGG" id="fgg:FSB75_11635"/>
<dbReference type="Proteomes" id="UP000321204">
    <property type="component" value="Chromosome"/>
</dbReference>
<evidence type="ECO:0000313" key="2">
    <source>
        <dbReference type="Proteomes" id="UP000321204"/>
    </source>
</evidence>
<protein>
    <submittedName>
        <fullName evidence="1">Uncharacterized protein</fullName>
    </submittedName>
</protein>
<sequence length="61" mass="7024">MELVMYVGFDMIDTIRLNTEKITEPGYVGSLKRELMQKHASQMQYLSVEPEFLIVQSVSQA</sequence>
<dbReference type="RefSeq" id="WP_146787409.1">
    <property type="nucleotide sequence ID" value="NZ_BAABIO010000001.1"/>
</dbReference>
<dbReference type="AlphaFoldDB" id="A0A5B8UIW3"/>
<proteinExistence type="predicted"/>